<keyword evidence="2 5" id="KW-0328">Glycosyltransferase</keyword>
<dbReference type="PANTHER" id="PTHR43630:SF1">
    <property type="entry name" value="POLY-BETA-1,6-N-ACETYL-D-GLUCOSAMINE SYNTHASE"/>
    <property type="match status" value="1"/>
</dbReference>
<evidence type="ECO:0000313" key="5">
    <source>
        <dbReference type="EMBL" id="XBV85831.1"/>
    </source>
</evidence>
<dbReference type="PANTHER" id="PTHR43630">
    <property type="entry name" value="POLY-BETA-1,6-N-ACETYL-D-GLUCOSAMINE SYNTHASE"/>
    <property type="match status" value="1"/>
</dbReference>
<dbReference type="EC" id="2.4.-.-" evidence="5"/>
<evidence type="ECO:0000256" key="4">
    <source>
        <dbReference type="SAM" id="Phobius"/>
    </source>
</evidence>
<sequence length="437" mass="48951">MTDAFRFFLTLLDLAGLILLVLYFVQMGLAAVLPARRLRFPAPAALKFTFVIPALNEGLVIGATVETLRALAPEAQVVVVDDASDDDTGRVVQALAAQDSGVSLLRRTLPQARQGKGLALNWAVQQLLNRLRIDGADLTREIFVIVDADGRITPELLGEASSAFADGRVMGAQARVRIRPSVLSLAPRTLSGRMLEQQQDMEFFIIRHLQHLRQRWHSVGLFGNGQFMRASYVHEQFRQGRLAWPDCLLEDFASGVEMRLAAPDHRMIFLDSAVTQQGLPDLRRFIRQRARWTQGAMQCLGYLPRLWSAGMPWLARLDLSYFILGPWLNAVIVLSLLTQPFRWAFGAHGLILDPLVSALITGVNVVLQLQWVARYQREHRLNTGQVLFTLVSLPVYGFALLLSLPLAYWNHFSGRRTWDKSSRHVEPGEAVPSMNGD</sequence>
<keyword evidence="4" id="KW-0812">Transmembrane</keyword>
<dbReference type="RefSeq" id="WP_350243874.1">
    <property type="nucleotide sequence ID" value="NZ_CP158299.1"/>
</dbReference>
<organism evidence="5">
    <name type="scientific">Deinococcus sonorensis KR-87</name>
    <dbReference type="NCBI Taxonomy" id="694439"/>
    <lineage>
        <taxon>Bacteria</taxon>
        <taxon>Thermotogati</taxon>
        <taxon>Deinococcota</taxon>
        <taxon>Deinococci</taxon>
        <taxon>Deinococcales</taxon>
        <taxon>Deinococcaceae</taxon>
        <taxon>Deinococcus</taxon>
    </lineage>
</organism>
<keyword evidence="4" id="KW-1133">Transmembrane helix</keyword>
<dbReference type="Gene3D" id="3.90.550.10">
    <property type="entry name" value="Spore Coat Polysaccharide Biosynthesis Protein SpsA, Chain A"/>
    <property type="match status" value="1"/>
</dbReference>
<feature type="transmembrane region" description="Helical" evidence="4">
    <location>
        <begin position="385"/>
        <end position="409"/>
    </location>
</feature>
<proteinExistence type="inferred from homology"/>
<dbReference type="AlphaFoldDB" id="A0AAU7UBL1"/>
<keyword evidence="4" id="KW-0472">Membrane</keyword>
<dbReference type="Pfam" id="PF13641">
    <property type="entry name" value="Glyco_tranf_2_3"/>
    <property type="match status" value="1"/>
</dbReference>
<accession>A0AAU7UBL1</accession>
<reference evidence="5" key="1">
    <citation type="submission" date="2024-06" db="EMBL/GenBank/DDBJ databases">
        <title>Draft Genome Sequence of Deinococcus sonorensis Type Strain KR-87, a Biofilm Producing Representative of the Genus Deinococcus.</title>
        <authorList>
            <person name="Boren L.S."/>
            <person name="Grosso R.A."/>
            <person name="Hugenberg-Cox A.N."/>
            <person name="Hill J.T.E."/>
            <person name="Albert C.M."/>
            <person name="Tuohy J.M."/>
        </authorList>
    </citation>
    <scope>NUCLEOTIDE SEQUENCE</scope>
    <source>
        <strain evidence="5">KR-87</strain>
    </source>
</reference>
<name>A0AAU7UBL1_9DEIO</name>
<protein>
    <submittedName>
        <fullName evidence="5">Glycosyltransferase</fullName>
        <ecNumber evidence="5">2.4.-.-</ecNumber>
    </submittedName>
</protein>
<evidence type="ECO:0000256" key="2">
    <source>
        <dbReference type="ARBA" id="ARBA00022676"/>
    </source>
</evidence>
<comment type="similarity">
    <text evidence="1">Belongs to the glycosyltransferase 2 family.</text>
</comment>
<dbReference type="SUPFAM" id="SSF53448">
    <property type="entry name" value="Nucleotide-diphospho-sugar transferases"/>
    <property type="match status" value="1"/>
</dbReference>
<dbReference type="GO" id="GO:0016757">
    <property type="term" value="F:glycosyltransferase activity"/>
    <property type="evidence" value="ECO:0007669"/>
    <property type="project" value="UniProtKB-KW"/>
</dbReference>
<evidence type="ECO:0000256" key="1">
    <source>
        <dbReference type="ARBA" id="ARBA00006739"/>
    </source>
</evidence>
<dbReference type="InterPro" id="IPR029044">
    <property type="entry name" value="Nucleotide-diphossugar_trans"/>
</dbReference>
<evidence type="ECO:0000256" key="3">
    <source>
        <dbReference type="ARBA" id="ARBA00022679"/>
    </source>
</evidence>
<feature type="transmembrane region" description="Helical" evidence="4">
    <location>
        <begin position="350"/>
        <end position="373"/>
    </location>
</feature>
<keyword evidence="3 5" id="KW-0808">Transferase</keyword>
<feature type="transmembrane region" description="Helical" evidence="4">
    <location>
        <begin position="319"/>
        <end position="338"/>
    </location>
</feature>
<gene>
    <name evidence="5" type="ORF">ABOD76_05880</name>
</gene>
<dbReference type="KEGG" id="dsc:ABOD76_05880"/>
<dbReference type="EMBL" id="CP158299">
    <property type="protein sequence ID" value="XBV85831.1"/>
    <property type="molecule type" value="Genomic_DNA"/>
</dbReference>